<dbReference type="InterPro" id="IPR004625">
    <property type="entry name" value="PyrdxlKinase"/>
</dbReference>
<dbReference type="SUPFAM" id="SSF53613">
    <property type="entry name" value="Ribokinase-like"/>
    <property type="match status" value="1"/>
</dbReference>
<evidence type="ECO:0000259" key="6">
    <source>
        <dbReference type="Pfam" id="PF08543"/>
    </source>
</evidence>
<dbReference type="Gene3D" id="3.40.1190.20">
    <property type="match status" value="1"/>
</dbReference>
<dbReference type="InterPro" id="IPR029056">
    <property type="entry name" value="Ribokinase-like"/>
</dbReference>
<protein>
    <recommendedName>
        <fullName evidence="1">pyridoxal kinase</fullName>
        <ecNumber evidence="1">2.7.1.35</ecNumber>
    </recommendedName>
</protein>
<dbReference type="NCBIfam" id="NF005491">
    <property type="entry name" value="PRK07105.1"/>
    <property type="match status" value="1"/>
</dbReference>
<comment type="caution">
    <text evidence="7">The sequence shown here is derived from an EMBL/GenBank/DDBJ whole genome shotgun (WGS) entry which is preliminary data.</text>
</comment>
<evidence type="ECO:0000256" key="2">
    <source>
        <dbReference type="ARBA" id="ARBA00022679"/>
    </source>
</evidence>
<sequence>MLNQRILTIQDISCVGQCSLTVALPIISACGLETCILPSAVLSTHTGGFTGYTFRDLTEDIPKIYKHWQKEGIAFDAIYTGYLGSAKQIDYVLDVFQEVGLPGCIKIVDPAMGDNGKLYPGFDEAFALKMASLCAEADIILPNITEACFLTGTVYLETYDEAYIDGLLQKLSALGAKSVILTGVGYTPEQTGVVVYEQGKKRYYGHRKISIGSHGTGDVYASAFTGALLRGHEKYEAVKIAADYTVECILNTINDPEHWYGVKFEAVLPKLIEAVNR</sequence>
<dbReference type="PROSITE" id="PS51257">
    <property type="entry name" value="PROKAR_LIPOPROTEIN"/>
    <property type="match status" value="1"/>
</dbReference>
<dbReference type="EC" id="2.7.1.35" evidence="1"/>
<dbReference type="PANTHER" id="PTHR10534:SF2">
    <property type="entry name" value="PYRIDOXAL KINASE"/>
    <property type="match status" value="1"/>
</dbReference>
<dbReference type="GO" id="GO:0009443">
    <property type="term" value="P:pyridoxal 5'-phosphate salvage"/>
    <property type="evidence" value="ECO:0007669"/>
    <property type="project" value="InterPro"/>
</dbReference>
<keyword evidence="5" id="KW-0067">ATP-binding</keyword>
<keyword evidence="3" id="KW-0547">Nucleotide-binding</keyword>
<keyword evidence="4 7" id="KW-0418">Kinase</keyword>
<evidence type="ECO:0000313" key="7">
    <source>
        <dbReference type="EMBL" id="MPN03606.1"/>
    </source>
</evidence>
<gene>
    <name evidence="7" type="primary">pdxK_12</name>
    <name evidence="7" type="ORF">SDC9_150837</name>
</gene>
<evidence type="ECO:0000256" key="3">
    <source>
        <dbReference type="ARBA" id="ARBA00022741"/>
    </source>
</evidence>
<reference evidence="7" key="1">
    <citation type="submission" date="2019-08" db="EMBL/GenBank/DDBJ databases">
        <authorList>
            <person name="Kucharzyk K."/>
            <person name="Murdoch R.W."/>
            <person name="Higgins S."/>
            <person name="Loffler F."/>
        </authorList>
    </citation>
    <scope>NUCLEOTIDE SEQUENCE</scope>
</reference>
<dbReference type="GO" id="GO:0005524">
    <property type="term" value="F:ATP binding"/>
    <property type="evidence" value="ECO:0007669"/>
    <property type="project" value="UniProtKB-KW"/>
</dbReference>
<dbReference type="Pfam" id="PF08543">
    <property type="entry name" value="Phos_pyr_kin"/>
    <property type="match status" value="1"/>
</dbReference>
<dbReference type="PANTHER" id="PTHR10534">
    <property type="entry name" value="PYRIDOXAL KINASE"/>
    <property type="match status" value="1"/>
</dbReference>
<feature type="domain" description="Pyridoxamine kinase/Phosphomethylpyrimidine kinase" evidence="6">
    <location>
        <begin position="71"/>
        <end position="253"/>
    </location>
</feature>
<evidence type="ECO:0000256" key="4">
    <source>
        <dbReference type="ARBA" id="ARBA00022777"/>
    </source>
</evidence>
<accession>A0A645EQ84</accession>
<dbReference type="GO" id="GO:0005829">
    <property type="term" value="C:cytosol"/>
    <property type="evidence" value="ECO:0007669"/>
    <property type="project" value="TreeGrafter"/>
</dbReference>
<dbReference type="CDD" id="cd01173">
    <property type="entry name" value="pyridoxal_pyridoxamine_kinase"/>
    <property type="match status" value="1"/>
</dbReference>
<name>A0A645EQ84_9ZZZZ</name>
<dbReference type="GO" id="GO:0008478">
    <property type="term" value="F:pyridoxal kinase activity"/>
    <property type="evidence" value="ECO:0007669"/>
    <property type="project" value="UniProtKB-EC"/>
</dbReference>
<evidence type="ECO:0000256" key="5">
    <source>
        <dbReference type="ARBA" id="ARBA00022840"/>
    </source>
</evidence>
<dbReference type="EMBL" id="VSSQ01049533">
    <property type="protein sequence ID" value="MPN03606.1"/>
    <property type="molecule type" value="Genomic_DNA"/>
</dbReference>
<dbReference type="AlphaFoldDB" id="A0A645EQ84"/>
<organism evidence="7">
    <name type="scientific">bioreactor metagenome</name>
    <dbReference type="NCBI Taxonomy" id="1076179"/>
    <lineage>
        <taxon>unclassified sequences</taxon>
        <taxon>metagenomes</taxon>
        <taxon>ecological metagenomes</taxon>
    </lineage>
</organism>
<evidence type="ECO:0000256" key="1">
    <source>
        <dbReference type="ARBA" id="ARBA00012104"/>
    </source>
</evidence>
<dbReference type="InterPro" id="IPR013749">
    <property type="entry name" value="PM/HMP-P_kinase-1"/>
</dbReference>
<keyword evidence="2 7" id="KW-0808">Transferase</keyword>
<proteinExistence type="predicted"/>